<gene>
    <name evidence="1" type="ORF">K458DRAFT_248300</name>
</gene>
<proteinExistence type="predicted"/>
<sequence length="66" mass="7782">VQRDAAWQSALDECYERGYLPTPSWFERRSRLCYKYEGFLEALFDIVNGRSIVHCNFDTCDPVDVE</sequence>
<dbReference type="EMBL" id="MU005616">
    <property type="protein sequence ID" value="KAF2677962.1"/>
    <property type="molecule type" value="Genomic_DNA"/>
</dbReference>
<name>A0A6G1IIA8_9PLEO</name>
<reference evidence="1" key="1">
    <citation type="journal article" date="2020" name="Stud. Mycol.">
        <title>101 Dothideomycetes genomes: a test case for predicting lifestyles and emergence of pathogens.</title>
        <authorList>
            <person name="Haridas S."/>
            <person name="Albert R."/>
            <person name="Binder M."/>
            <person name="Bloem J."/>
            <person name="Labutti K."/>
            <person name="Salamov A."/>
            <person name="Andreopoulos B."/>
            <person name="Baker S."/>
            <person name="Barry K."/>
            <person name="Bills G."/>
            <person name="Bluhm B."/>
            <person name="Cannon C."/>
            <person name="Castanera R."/>
            <person name="Culley D."/>
            <person name="Daum C."/>
            <person name="Ezra D."/>
            <person name="Gonzalez J."/>
            <person name="Henrissat B."/>
            <person name="Kuo A."/>
            <person name="Liang C."/>
            <person name="Lipzen A."/>
            <person name="Lutzoni F."/>
            <person name="Magnuson J."/>
            <person name="Mondo S."/>
            <person name="Nolan M."/>
            <person name="Ohm R."/>
            <person name="Pangilinan J."/>
            <person name="Park H.-J."/>
            <person name="Ramirez L."/>
            <person name="Alfaro M."/>
            <person name="Sun H."/>
            <person name="Tritt A."/>
            <person name="Yoshinaga Y."/>
            <person name="Zwiers L.-H."/>
            <person name="Turgeon B."/>
            <person name="Goodwin S."/>
            <person name="Spatafora J."/>
            <person name="Crous P."/>
            <person name="Grigoriev I."/>
        </authorList>
    </citation>
    <scope>NUCLEOTIDE SEQUENCE</scope>
    <source>
        <strain evidence="1">CBS 122367</strain>
    </source>
</reference>
<evidence type="ECO:0000313" key="1">
    <source>
        <dbReference type="EMBL" id="KAF2677962.1"/>
    </source>
</evidence>
<protein>
    <submittedName>
        <fullName evidence="1">Uncharacterized protein</fullName>
    </submittedName>
</protein>
<dbReference type="Proteomes" id="UP000799291">
    <property type="component" value="Unassembled WGS sequence"/>
</dbReference>
<feature type="non-terminal residue" evidence="1">
    <location>
        <position position="66"/>
    </location>
</feature>
<feature type="non-terminal residue" evidence="1">
    <location>
        <position position="1"/>
    </location>
</feature>
<dbReference type="OrthoDB" id="5062850at2759"/>
<dbReference type="AlphaFoldDB" id="A0A6G1IIA8"/>
<evidence type="ECO:0000313" key="2">
    <source>
        <dbReference type="Proteomes" id="UP000799291"/>
    </source>
</evidence>
<accession>A0A6G1IIA8</accession>
<organism evidence="1 2">
    <name type="scientific">Lentithecium fluviatile CBS 122367</name>
    <dbReference type="NCBI Taxonomy" id="1168545"/>
    <lineage>
        <taxon>Eukaryota</taxon>
        <taxon>Fungi</taxon>
        <taxon>Dikarya</taxon>
        <taxon>Ascomycota</taxon>
        <taxon>Pezizomycotina</taxon>
        <taxon>Dothideomycetes</taxon>
        <taxon>Pleosporomycetidae</taxon>
        <taxon>Pleosporales</taxon>
        <taxon>Massarineae</taxon>
        <taxon>Lentitheciaceae</taxon>
        <taxon>Lentithecium</taxon>
    </lineage>
</organism>
<keyword evidence="2" id="KW-1185">Reference proteome</keyword>